<organism evidence="6 7">
    <name type="scientific">Archangium minus</name>
    <dbReference type="NCBI Taxonomy" id="83450"/>
    <lineage>
        <taxon>Bacteria</taxon>
        <taxon>Pseudomonadati</taxon>
        <taxon>Myxococcota</taxon>
        <taxon>Myxococcia</taxon>
        <taxon>Myxococcales</taxon>
        <taxon>Cystobacterineae</taxon>
        <taxon>Archangiaceae</taxon>
        <taxon>Archangium</taxon>
    </lineage>
</organism>
<keyword evidence="4 5" id="KW-0472">Membrane</keyword>
<evidence type="ECO:0000256" key="2">
    <source>
        <dbReference type="ARBA" id="ARBA00022692"/>
    </source>
</evidence>
<protein>
    <submittedName>
        <fullName evidence="6">DoxX family protein</fullName>
    </submittedName>
</protein>
<feature type="transmembrane region" description="Helical" evidence="5">
    <location>
        <begin position="136"/>
        <end position="153"/>
    </location>
</feature>
<feature type="transmembrane region" description="Helical" evidence="5">
    <location>
        <begin position="69"/>
        <end position="88"/>
    </location>
</feature>
<keyword evidence="3 5" id="KW-1133">Transmembrane helix</keyword>
<keyword evidence="7" id="KW-1185">Reference proteome</keyword>
<dbReference type="Proteomes" id="UP001611383">
    <property type="component" value="Chromosome"/>
</dbReference>
<evidence type="ECO:0000256" key="3">
    <source>
        <dbReference type="ARBA" id="ARBA00022989"/>
    </source>
</evidence>
<dbReference type="InterPro" id="IPR032808">
    <property type="entry name" value="DoxX"/>
</dbReference>
<feature type="transmembrane region" description="Helical" evidence="5">
    <location>
        <begin position="35"/>
        <end position="57"/>
    </location>
</feature>
<dbReference type="Pfam" id="PF13564">
    <property type="entry name" value="DoxX_2"/>
    <property type="match status" value="1"/>
</dbReference>
<dbReference type="PANTHER" id="PTHR36974:SF1">
    <property type="entry name" value="DOXX FAMILY MEMBRANE PROTEIN"/>
    <property type="match status" value="1"/>
</dbReference>
<comment type="subcellular location">
    <subcellularLocation>
        <location evidence="1">Membrane</location>
        <topology evidence="1">Multi-pass membrane protein</topology>
    </subcellularLocation>
</comment>
<keyword evidence="2 5" id="KW-0812">Transmembrane</keyword>
<evidence type="ECO:0000256" key="5">
    <source>
        <dbReference type="SAM" id="Phobius"/>
    </source>
</evidence>
<accession>A0ABY9X4N6</accession>
<evidence type="ECO:0000313" key="7">
    <source>
        <dbReference type="Proteomes" id="UP001611383"/>
    </source>
</evidence>
<proteinExistence type="predicted"/>
<sequence>MAPLIVFVVVTLLARLAGSLNPGRGDFATLPGALRAGVAALFLLTGGAHFIGMRADLMRMVPPAFGNPGFWVTLTGLAELAGAIGILIPVTRRLAAVGLLLLLLAVFPANVYAATHQITLDGEAATPLFQRSIEQIVYFAAVLWAGFGRATVLRS</sequence>
<dbReference type="EMBL" id="CP043494">
    <property type="protein sequence ID" value="WNG50352.1"/>
    <property type="molecule type" value="Genomic_DNA"/>
</dbReference>
<dbReference type="PANTHER" id="PTHR36974">
    <property type="entry name" value="MEMBRANE PROTEIN-RELATED"/>
    <property type="match status" value="1"/>
</dbReference>
<name>A0ABY9X4N6_9BACT</name>
<dbReference type="RefSeq" id="WP_395809322.1">
    <property type="nucleotide sequence ID" value="NZ_CP043494.1"/>
</dbReference>
<evidence type="ECO:0000313" key="6">
    <source>
        <dbReference type="EMBL" id="WNG50352.1"/>
    </source>
</evidence>
<reference evidence="6 7" key="1">
    <citation type="submission" date="2019-08" db="EMBL/GenBank/DDBJ databases">
        <title>Archangium and Cystobacter genomes.</title>
        <authorList>
            <person name="Chen I.-C.K."/>
            <person name="Wielgoss S."/>
        </authorList>
    </citation>
    <scope>NUCLEOTIDE SEQUENCE [LARGE SCALE GENOMIC DNA]</scope>
    <source>
        <strain evidence="6 7">Cbm 6</strain>
    </source>
</reference>
<feature type="transmembrane region" description="Helical" evidence="5">
    <location>
        <begin position="94"/>
        <end position="115"/>
    </location>
</feature>
<gene>
    <name evidence="6" type="ORF">F0U60_44145</name>
</gene>
<evidence type="ECO:0000256" key="1">
    <source>
        <dbReference type="ARBA" id="ARBA00004141"/>
    </source>
</evidence>
<evidence type="ECO:0000256" key="4">
    <source>
        <dbReference type="ARBA" id="ARBA00023136"/>
    </source>
</evidence>